<dbReference type="InterPro" id="IPR000182">
    <property type="entry name" value="GNAT_dom"/>
</dbReference>
<sequence length="170" mass="18114">MLIRQERPGDHGQVYELIKAAFAGAEHADGNEQDLVNALRKGGAFIPELSLVAEEDGGIVGHILFTRAAAGGETVLVLAPLSVRPDCQRRGIGTALMKEGHRIARELGYGYSTVLGSTEYYPRVGYVPAEELGIAAPEGIPAENLMAIRLREDAPPVSGVLVYAAEFGMN</sequence>
<proteinExistence type="predicted"/>
<dbReference type="AlphaFoldDB" id="A0A9D0ZFJ5"/>
<name>A0A9D0ZFJ5_9FIRM</name>
<reference evidence="2" key="2">
    <citation type="journal article" date="2021" name="PeerJ">
        <title>Extensive microbial diversity within the chicken gut microbiome revealed by metagenomics and culture.</title>
        <authorList>
            <person name="Gilroy R."/>
            <person name="Ravi A."/>
            <person name="Getino M."/>
            <person name="Pursley I."/>
            <person name="Horton D.L."/>
            <person name="Alikhan N.F."/>
            <person name="Baker D."/>
            <person name="Gharbi K."/>
            <person name="Hall N."/>
            <person name="Watson M."/>
            <person name="Adriaenssens E.M."/>
            <person name="Foster-Nyarko E."/>
            <person name="Jarju S."/>
            <person name="Secka A."/>
            <person name="Antonio M."/>
            <person name="Oren A."/>
            <person name="Chaudhuri R.R."/>
            <person name="La Ragione R."/>
            <person name="Hildebrand F."/>
            <person name="Pallen M.J."/>
        </authorList>
    </citation>
    <scope>NUCLEOTIDE SEQUENCE</scope>
    <source>
        <strain evidence="2">ChiBcolR7-354</strain>
    </source>
</reference>
<dbReference type="SUPFAM" id="SSF55729">
    <property type="entry name" value="Acyl-CoA N-acyltransferases (Nat)"/>
    <property type="match status" value="1"/>
</dbReference>
<accession>A0A9D0ZFJ5</accession>
<dbReference type="PROSITE" id="PS51186">
    <property type="entry name" value="GNAT"/>
    <property type="match status" value="1"/>
</dbReference>
<gene>
    <name evidence="2" type="ORF">IAB77_09775</name>
</gene>
<dbReference type="Gene3D" id="3.40.630.30">
    <property type="match status" value="1"/>
</dbReference>
<evidence type="ECO:0000313" key="3">
    <source>
        <dbReference type="Proteomes" id="UP000824262"/>
    </source>
</evidence>
<dbReference type="CDD" id="cd04301">
    <property type="entry name" value="NAT_SF"/>
    <property type="match status" value="1"/>
</dbReference>
<organism evidence="2 3">
    <name type="scientific">Candidatus Scatomorpha intestinavium</name>
    <dbReference type="NCBI Taxonomy" id="2840922"/>
    <lineage>
        <taxon>Bacteria</taxon>
        <taxon>Bacillati</taxon>
        <taxon>Bacillota</taxon>
        <taxon>Clostridia</taxon>
        <taxon>Eubacteriales</taxon>
        <taxon>Candidatus Scatomorpha</taxon>
    </lineage>
</organism>
<dbReference type="Pfam" id="PF00583">
    <property type="entry name" value="Acetyltransf_1"/>
    <property type="match status" value="1"/>
</dbReference>
<evidence type="ECO:0000259" key="1">
    <source>
        <dbReference type="PROSITE" id="PS51186"/>
    </source>
</evidence>
<dbReference type="EMBL" id="DVGA01000113">
    <property type="protein sequence ID" value="HIQ79528.1"/>
    <property type="molecule type" value="Genomic_DNA"/>
</dbReference>
<reference evidence="2" key="1">
    <citation type="submission" date="2020-10" db="EMBL/GenBank/DDBJ databases">
        <authorList>
            <person name="Gilroy R."/>
        </authorList>
    </citation>
    <scope>NUCLEOTIDE SEQUENCE</scope>
    <source>
        <strain evidence="2">ChiBcolR7-354</strain>
    </source>
</reference>
<dbReference type="GO" id="GO:0016747">
    <property type="term" value="F:acyltransferase activity, transferring groups other than amino-acyl groups"/>
    <property type="evidence" value="ECO:0007669"/>
    <property type="project" value="InterPro"/>
</dbReference>
<comment type="caution">
    <text evidence="2">The sequence shown here is derived from an EMBL/GenBank/DDBJ whole genome shotgun (WGS) entry which is preliminary data.</text>
</comment>
<dbReference type="InterPro" id="IPR016181">
    <property type="entry name" value="Acyl_CoA_acyltransferase"/>
</dbReference>
<feature type="domain" description="N-acetyltransferase" evidence="1">
    <location>
        <begin position="1"/>
        <end position="151"/>
    </location>
</feature>
<protein>
    <submittedName>
        <fullName evidence="2">N-acetyltransferase</fullName>
    </submittedName>
</protein>
<evidence type="ECO:0000313" key="2">
    <source>
        <dbReference type="EMBL" id="HIQ79528.1"/>
    </source>
</evidence>
<dbReference type="Proteomes" id="UP000824262">
    <property type="component" value="Unassembled WGS sequence"/>
</dbReference>